<evidence type="ECO:0000313" key="1">
    <source>
        <dbReference type="EMBL" id="CAD8852306.1"/>
    </source>
</evidence>
<protein>
    <submittedName>
        <fullName evidence="1">Uncharacterized protein</fullName>
    </submittedName>
</protein>
<gene>
    <name evidence="1" type="ORF">NSCI0253_LOCUS26656</name>
</gene>
<dbReference type="PANTHER" id="PTHR28457:SF1">
    <property type="entry name" value="CILIA- AND FLAGELLA-ASSOCIATED PROTEIN 119"/>
    <property type="match status" value="1"/>
</dbReference>
<dbReference type="PANTHER" id="PTHR28457">
    <property type="entry name" value="COILED-COIL DOMAIN-CONTAINING PROTEIN 189"/>
    <property type="match status" value="1"/>
</dbReference>
<proteinExistence type="predicted"/>
<accession>A0A7S1FA50</accession>
<reference evidence="1" key="1">
    <citation type="submission" date="2021-01" db="EMBL/GenBank/DDBJ databases">
        <authorList>
            <person name="Corre E."/>
            <person name="Pelletier E."/>
            <person name="Niang G."/>
            <person name="Scheremetjew M."/>
            <person name="Finn R."/>
            <person name="Kale V."/>
            <person name="Holt S."/>
            <person name="Cochrane G."/>
            <person name="Meng A."/>
            <person name="Brown T."/>
            <person name="Cohen L."/>
        </authorList>
    </citation>
    <scope>NUCLEOTIDE SEQUENCE</scope>
</reference>
<sequence>MAPKKKDDEFKPEDVLPAGFSIGGQVFWCQPSSEINGIWLKCGTPGTLTQVHVTEDVQTVDVHFSGFEVSLAVGLHCLSASAPPETVLDELTTNLKLPLRGCDVQRVWDAIDFATQERLLRDLLHLSNREPKQQLLVDYSMFNLDHARKIHLTPLQGAVFHAIMDRMLQMMRAPVVDAPDERNLAACFQEFQRLLLQHYVRNPPEQLDIFTGDIVRSLTDFAMGTVFKHFLLYHYCVNYDRDAQTLRRSLFVETPLPPPDLGRAQLVSETSEIRPPEPELDEIDLLVQEKLLETEKALELRLEERETNFRQRLAERDAEAASAPKKGRK</sequence>
<dbReference type="AlphaFoldDB" id="A0A7S1FA50"/>
<dbReference type="InterPro" id="IPR032727">
    <property type="entry name" value="CLAMP"/>
</dbReference>
<dbReference type="Pfam" id="PF14769">
    <property type="entry name" value="CLAMP"/>
    <property type="match status" value="1"/>
</dbReference>
<dbReference type="EMBL" id="HBFQ01037730">
    <property type="protein sequence ID" value="CAD8852306.1"/>
    <property type="molecule type" value="Transcribed_RNA"/>
</dbReference>
<name>A0A7S1FA50_NOCSC</name>
<organism evidence="1">
    <name type="scientific">Noctiluca scintillans</name>
    <name type="common">Sea sparkle</name>
    <name type="synonym">Red tide dinoflagellate</name>
    <dbReference type="NCBI Taxonomy" id="2966"/>
    <lineage>
        <taxon>Eukaryota</taxon>
        <taxon>Sar</taxon>
        <taxon>Alveolata</taxon>
        <taxon>Dinophyceae</taxon>
        <taxon>Noctilucales</taxon>
        <taxon>Noctilucaceae</taxon>
        <taxon>Noctiluca</taxon>
    </lineage>
</organism>